<dbReference type="Gene3D" id="3.20.20.80">
    <property type="entry name" value="Glycosidases"/>
    <property type="match status" value="1"/>
</dbReference>
<keyword evidence="3" id="KW-0624">Polysaccharide degradation</keyword>
<proteinExistence type="predicted"/>
<reference evidence="5 6" key="1">
    <citation type="submission" date="2019-02" db="EMBL/GenBank/DDBJ databases">
        <title>Deep-cultivation of Planctomycetes and their phenomic and genomic characterization uncovers novel biology.</title>
        <authorList>
            <person name="Wiegand S."/>
            <person name="Jogler M."/>
            <person name="Boedeker C."/>
            <person name="Pinto D."/>
            <person name="Vollmers J."/>
            <person name="Rivas-Marin E."/>
            <person name="Kohn T."/>
            <person name="Peeters S.H."/>
            <person name="Heuer A."/>
            <person name="Rast P."/>
            <person name="Oberbeckmann S."/>
            <person name="Bunk B."/>
            <person name="Jeske O."/>
            <person name="Meyerdierks A."/>
            <person name="Storesund J.E."/>
            <person name="Kallscheuer N."/>
            <person name="Luecker S."/>
            <person name="Lage O.M."/>
            <person name="Pohl T."/>
            <person name="Merkel B.J."/>
            <person name="Hornburger P."/>
            <person name="Mueller R.-W."/>
            <person name="Bruemmer F."/>
            <person name="Labrenz M."/>
            <person name="Spormann A.M."/>
            <person name="Op den Camp H."/>
            <person name="Overmann J."/>
            <person name="Amann R."/>
            <person name="Jetten M.S.M."/>
            <person name="Mascher T."/>
            <person name="Medema M.H."/>
            <person name="Devos D.P."/>
            <person name="Kaster A.-K."/>
            <person name="Ovreas L."/>
            <person name="Rohde M."/>
            <person name="Galperin M.Y."/>
            <person name="Jogler C."/>
        </authorList>
    </citation>
    <scope>NUCLEOTIDE SEQUENCE [LARGE SCALE GENOMIC DNA]</scope>
    <source>
        <strain evidence="5 6">KS4</strain>
    </source>
</reference>
<evidence type="ECO:0000256" key="2">
    <source>
        <dbReference type="ARBA" id="ARBA00023277"/>
    </source>
</evidence>
<dbReference type="KEGG" id="pcor:KS4_16790"/>
<dbReference type="OrthoDB" id="290971at2"/>
<feature type="domain" description="GH10" evidence="4">
    <location>
        <begin position="195"/>
        <end position="289"/>
    </location>
</feature>
<evidence type="ECO:0000313" key="5">
    <source>
        <dbReference type="EMBL" id="QDU33627.1"/>
    </source>
</evidence>
<evidence type="ECO:0000313" key="6">
    <source>
        <dbReference type="Proteomes" id="UP000317369"/>
    </source>
</evidence>
<organism evidence="5 6">
    <name type="scientific">Poriferisphaera corsica</name>
    <dbReference type="NCBI Taxonomy" id="2528020"/>
    <lineage>
        <taxon>Bacteria</taxon>
        <taxon>Pseudomonadati</taxon>
        <taxon>Planctomycetota</taxon>
        <taxon>Phycisphaerae</taxon>
        <taxon>Phycisphaerales</taxon>
        <taxon>Phycisphaeraceae</taxon>
        <taxon>Poriferisphaera</taxon>
    </lineage>
</organism>
<dbReference type="GO" id="GO:0000272">
    <property type="term" value="P:polysaccharide catabolic process"/>
    <property type="evidence" value="ECO:0007669"/>
    <property type="project" value="UniProtKB-KW"/>
</dbReference>
<dbReference type="GO" id="GO:0004553">
    <property type="term" value="F:hydrolase activity, hydrolyzing O-glycosyl compounds"/>
    <property type="evidence" value="ECO:0007669"/>
    <property type="project" value="InterPro"/>
</dbReference>
<protein>
    <recommendedName>
        <fullName evidence="4">GH10 domain-containing protein</fullName>
    </recommendedName>
</protein>
<dbReference type="SUPFAM" id="SSF51445">
    <property type="entry name" value="(Trans)glycosidases"/>
    <property type="match status" value="1"/>
</dbReference>
<dbReference type="EMBL" id="CP036425">
    <property type="protein sequence ID" value="QDU33627.1"/>
    <property type="molecule type" value="Genomic_DNA"/>
</dbReference>
<dbReference type="InterPro" id="IPR017853">
    <property type="entry name" value="GH"/>
</dbReference>
<dbReference type="Proteomes" id="UP000317369">
    <property type="component" value="Chromosome"/>
</dbReference>
<sequence length="519" mass="59126">MLKFQVFNGSVPAASWSLRNAYLIGSDNNAMRCEVSFEPGEIVCEKRDSGACALALQHRVGDLGEMTLQTCLLPEREEPYLLTLELARHRLMTLYTKLEDWAMFDLEEDHAVTKRTEFAKQRFIEAISLQHDEPAKADQLAFESLMASIDGTEELALAHSELLLNKRVSTSSLPAAPITCRVNHDEAHEKLRGGVSKHFDMVYVPTPWKTVAPEENVFKWNKVDSWTDWARSIGKPIMAGPLISFDPANLPDWIYIWEHDYDTVRDLVYEHVERMVMRYRDSVTVWNVISGLHVNSHFTFNFEQLMDLTRMTTMLVKKLQPNVKVMVELRQPFGEYFAKSPRSIPTLMYADLLVQSGINFDLLGLKFPMGQAVAGQYTRDLMQISNMMDAFSHFGKPLALTVGVPSEPVTQMMIASNDNDEVDANSGYWRRPWSQTVQSHWLEAVYQIALSKPFVETVVWDALVDHPEIELPLSGLIDEELQPKAGLQRLIGFRKQIMNAEQHIESAQLNEETQMGDSV</sequence>
<dbReference type="RefSeq" id="WP_145076817.1">
    <property type="nucleotide sequence ID" value="NZ_CP036425.1"/>
</dbReference>
<name>A0A517YTT1_9BACT</name>
<evidence type="ECO:0000256" key="3">
    <source>
        <dbReference type="ARBA" id="ARBA00023326"/>
    </source>
</evidence>
<evidence type="ECO:0000256" key="1">
    <source>
        <dbReference type="ARBA" id="ARBA00022801"/>
    </source>
</evidence>
<accession>A0A517YTT1</accession>
<dbReference type="Pfam" id="PF00331">
    <property type="entry name" value="Glyco_hydro_10"/>
    <property type="match status" value="1"/>
</dbReference>
<keyword evidence="1" id="KW-0378">Hydrolase</keyword>
<gene>
    <name evidence="5" type="ORF">KS4_16790</name>
</gene>
<keyword evidence="2" id="KW-0119">Carbohydrate metabolism</keyword>
<dbReference type="AlphaFoldDB" id="A0A517YTT1"/>
<keyword evidence="6" id="KW-1185">Reference proteome</keyword>
<dbReference type="InterPro" id="IPR001000">
    <property type="entry name" value="GH10_dom"/>
</dbReference>
<evidence type="ECO:0000259" key="4">
    <source>
        <dbReference type="Pfam" id="PF00331"/>
    </source>
</evidence>